<dbReference type="Proteomes" id="UP000077202">
    <property type="component" value="Unassembled WGS sequence"/>
</dbReference>
<protein>
    <submittedName>
        <fullName evidence="2">Uncharacterized protein</fullName>
    </submittedName>
</protein>
<evidence type="ECO:0000313" key="2">
    <source>
        <dbReference type="EMBL" id="OAE26942.1"/>
    </source>
</evidence>
<dbReference type="EMBL" id="LVLJ01002028">
    <property type="protein sequence ID" value="OAE26942.1"/>
    <property type="molecule type" value="Genomic_DNA"/>
</dbReference>
<evidence type="ECO:0000256" key="1">
    <source>
        <dbReference type="SAM" id="MobiDB-lite"/>
    </source>
</evidence>
<comment type="caution">
    <text evidence="2">The sequence shown here is derived from an EMBL/GenBank/DDBJ whole genome shotgun (WGS) entry which is preliminary data.</text>
</comment>
<proteinExistence type="predicted"/>
<accession>A0A176W389</accession>
<evidence type="ECO:0000313" key="3">
    <source>
        <dbReference type="Proteomes" id="UP000077202"/>
    </source>
</evidence>
<gene>
    <name evidence="2" type="ORF">AXG93_4413s1260</name>
</gene>
<name>A0A176W389_MARPO</name>
<keyword evidence="3" id="KW-1185">Reference proteome</keyword>
<organism evidence="2 3">
    <name type="scientific">Marchantia polymorpha subsp. ruderalis</name>
    <dbReference type="NCBI Taxonomy" id="1480154"/>
    <lineage>
        <taxon>Eukaryota</taxon>
        <taxon>Viridiplantae</taxon>
        <taxon>Streptophyta</taxon>
        <taxon>Embryophyta</taxon>
        <taxon>Marchantiophyta</taxon>
        <taxon>Marchantiopsida</taxon>
        <taxon>Marchantiidae</taxon>
        <taxon>Marchantiales</taxon>
        <taxon>Marchantiaceae</taxon>
        <taxon>Marchantia</taxon>
    </lineage>
</organism>
<sequence>MSMKDHLELMLGNEKAESMLESEILFVYPAVSYDSLEVFFRAASSAATAAPLPAKMSRAVGDPAPNTSAPTRSAIAPTRSPSGLLPLPVPQVRPALKVTSPKAPRPKASYTTSPDPSYAMLADPPYSKSTDLSYTMLADPPYTTPSYMTPSPKALRRTRLPPKAYPRGPLALKPSSLPRLACCPILHAIFVGPKTFLLPPQLALFPHCSSAVPACKPSALVGWRAHGSDDFGPE</sequence>
<feature type="region of interest" description="Disordered" evidence="1">
    <location>
        <begin position="58"/>
        <end position="88"/>
    </location>
</feature>
<dbReference type="AlphaFoldDB" id="A0A176W389"/>
<reference evidence="2" key="1">
    <citation type="submission" date="2016-03" db="EMBL/GenBank/DDBJ databases">
        <title>Mechanisms controlling the formation of the plant cell surface in tip-growing cells are functionally conserved among land plants.</title>
        <authorList>
            <person name="Honkanen S."/>
            <person name="Jones V.A."/>
            <person name="Morieri G."/>
            <person name="Champion C."/>
            <person name="Hetherington A.J."/>
            <person name="Kelly S."/>
            <person name="Saint-Marcoux D."/>
            <person name="Proust H."/>
            <person name="Prescott H."/>
            <person name="Dolan L."/>
        </authorList>
    </citation>
    <scope>NUCLEOTIDE SEQUENCE [LARGE SCALE GENOMIC DNA]</scope>
    <source>
        <tissue evidence="2">Whole gametophyte</tissue>
    </source>
</reference>